<dbReference type="EMBL" id="FOIZ01000001">
    <property type="protein sequence ID" value="SEW16456.1"/>
    <property type="molecule type" value="Genomic_DNA"/>
</dbReference>
<dbReference type="Proteomes" id="UP000199167">
    <property type="component" value="Unassembled WGS sequence"/>
</dbReference>
<keyword evidence="1" id="KW-0472">Membrane</keyword>
<keyword evidence="1" id="KW-1133">Transmembrane helix</keyword>
<proteinExistence type="predicted"/>
<name>A0A1I0PQ02_9RHOB</name>
<feature type="transmembrane region" description="Helical" evidence="1">
    <location>
        <begin position="12"/>
        <end position="32"/>
    </location>
</feature>
<dbReference type="RefSeq" id="WP_089991860.1">
    <property type="nucleotide sequence ID" value="NZ_FOIZ01000001.1"/>
</dbReference>
<keyword evidence="1" id="KW-0812">Transmembrane</keyword>
<accession>A0A1I0PQ02</accession>
<feature type="transmembrane region" description="Helical" evidence="1">
    <location>
        <begin position="75"/>
        <end position="95"/>
    </location>
</feature>
<reference evidence="2 3" key="1">
    <citation type="submission" date="2016-10" db="EMBL/GenBank/DDBJ databases">
        <authorList>
            <person name="de Groot N.N."/>
        </authorList>
    </citation>
    <scope>NUCLEOTIDE SEQUENCE [LARGE SCALE GENOMIC DNA]</scope>
    <source>
        <strain evidence="2 3">DSM 17925</strain>
    </source>
</reference>
<feature type="transmembrane region" description="Helical" evidence="1">
    <location>
        <begin position="101"/>
        <end position="119"/>
    </location>
</feature>
<evidence type="ECO:0000313" key="3">
    <source>
        <dbReference type="Proteomes" id="UP000199167"/>
    </source>
</evidence>
<evidence type="ECO:0000256" key="1">
    <source>
        <dbReference type="SAM" id="Phobius"/>
    </source>
</evidence>
<gene>
    <name evidence="2" type="ORF">SAMN04488515_1355</name>
</gene>
<dbReference type="AlphaFoldDB" id="A0A1I0PQ02"/>
<feature type="transmembrane region" description="Helical" evidence="1">
    <location>
        <begin position="47"/>
        <end position="68"/>
    </location>
</feature>
<sequence length="296" mass="33864">MFRLLKRQRRRLTLYALFVAFPIAIAVISMMLGSQIGVGGMQWRLDLIAGLAAWAMTMGLPIAILYFVPDTRFLLDLLAATFTITVWPQAAASLISQEAAFATSAIACVLIIACVRFDLIDKLMPRRDFFGQATYRTQQSPYAIWAEHVPDPGLLDRHWCPALQSTTFDRKNANLRTSTYHFDFLQYRQRQMMTQFDMHEAFSYDFETIDDDNQTIHRGTFSLQIIEHGRYRDVRIKESQQKLRFTDWLVNWMDDSVGDQADHLMARAQNMEDRSVTGDLMRSAAVAHPSPNPAAA</sequence>
<organism evidence="2 3">
    <name type="scientific">Cognatiyoonia koreensis</name>
    <dbReference type="NCBI Taxonomy" id="364200"/>
    <lineage>
        <taxon>Bacteria</taxon>
        <taxon>Pseudomonadati</taxon>
        <taxon>Pseudomonadota</taxon>
        <taxon>Alphaproteobacteria</taxon>
        <taxon>Rhodobacterales</taxon>
        <taxon>Paracoccaceae</taxon>
        <taxon>Cognatiyoonia</taxon>
    </lineage>
</organism>
<evidence type="ECO:0000313" key="2">
    <source>
        <dbReference type="EMBL" id="SEW16456.1"/>
    </source>
</evidence>
<keyword evidence="3" id="KW-1185">Reference proteome</keyword>
<protein>
    <submittedName>
        <fullName evidence="2">Uncharacterized protein</fullName>
    </submittedName>
</protein>
<dbReference type="OrthoDB" id="7863342at2"/>